<dbReference type="Proteomes" id="UP000287651">
    <property type="component" value="Unassembled WGS sequence"/>
</dbReference>
<comment type="caution">
    <text evidence="1">The sequence shown here is derived from an EMBL/GenBank/DDBJ whole genome shotgun (WGS) entry which is preliminary data.</text>
</comment>
<name>A0A426Z2H1_ENSVE</name>
<gene>
    <name evidence="1" type="ORF">B296_00023106</name>
</gene>
<dbReference type="EMBL" id="AMZH03008812">
    <property type="protein sequence ID" value="RRT58176.1"/>
    <property type="molecule type" value="Genomic_DNA"/>
</dbReference>
<protein>
    <submittedName>
        <fullName evidence="1">Uncharacterized protein</fullName>
    </submittedName>
</protein>
<dbReference type="AlphaFoldDB" id="A0A426Z2H1"/>
<reference evidence="1 2" key="1">
    <citation type="journal article" date="2014" name="Agronomy (Basel)">
        <title>A Draft Genome Sequence for Ensete ventricosum, the Drought-Tolerant Tree Against Hunger.</title>
        <authorList>
            <person name="Harrison J."/>
            <person name="Moore K.A."/>
            <person name="Paszkiewicz K."/>
            <person name="Jones T."/>
            <person name="Grant M."/>
            <person name="Ambacheew D."/>
            <person name="Muzemil S."/>
            <person name="Studholme D.J."/>
        </authorList>
    </citation>
    <scope>NUCLEOTIDE SEQUENCE [LARGE SCALE GENOMIC DNA]</scope>
</reference>
<evidence type="ECO:0000313" key="1">
    <source>
        <dbReference type="EMBL" id="RRT58176.1"/>
    </source>
</evidence>
<accession>A0A426Z2H1</accession>
<evidence type="ECO:0000313" key="2">
    <source>
        <dbReference type="Proteomes" id="UP000287651"/>
    </source>
</evidence>
<organism evidence="1 2">
    <name type="scientific">Ensete ventricosum</name>
    <name type="common">Abyssinian banana</name>
    <name type="synonym">Musa ensete</name>
    <dbReference type="NCBI Taxonomy" id="4639"/>
    <lineage>
        <taxon>Eukaryota</taxon>
        <taxon>Viridiplantae</taxon>
        <taxon>Streptophyta</taxon>
        <taxon>Embryophyta</taxon>
        <taxon>Tracheophyta</taxon>
        <taxon>Spermatophyta</taxon>
        <taxon>Magnoliopsida</taxon>
        <taxon>Liliopsida</taxon>
        <taxon>Zingiberales</taxon>
        <taxon>Musaceae</taxon>
        <taxon>Ensete</taxon>
    </lineage>
</organism>
<proteinExistence type="predicted"/>
<sequence length="382" mass="40901">MGVLILIKPLNSVSLKVDGSNLHPCSIDGSVEPKIPFRACDPSDWVSFFPSREVNLHTLSTTTTNRQPYLSAAAGCCLLFPVVGHHLPLLLNPLPQPPPSQTLLCATMQSRLRQPPSSSATLSLPSRTIAFPYRQSLPPRPRPPLSPSPLLPLLPTACRLLPPPLSPLPPVASSSVVPSSITVTPSSSPPHRLSFTASSPFSPTASCFLLGHALLCHCHPFFLSLPPLVIYCLLPFLPYHNQPAIPLIPLPSASSYALLFLGHLFSFCPLQHPSVAHRSQLCRLCNSSPSTLPQPSLLLLLPPPIYHPPLPSLLLPPHTAAGLCLQPSPQPSSLPPTPASTTTTPCFLPCCCYRRPHLPPTAPPRSALLCCSVAATALFFLC</sequence>